<evidence type="ECO:0000256" key="5">
    <source>
        <dbReference type="ARBA" id="ARBA00023128"/>
    </source>
</evidence>
<keyword evidence="3" id="KW-0809">Transit peptide</keyword>
<evidence type="ECO:0000256" key="3">
    <source>
        <dbReference type="ARBA" id="ARBA00022946"/>
    </source>
</evidence>
<dbReference type="KEGG" id="oti:135367295"/>
<dbReference type="PANTHER" id="PTHR21035">
    <property type="entry name" value="28S RIBOSOMAL PROTEIN S26, MITOCHONDRIAL"/>
    <property type="match status" value="1"/>
</dbReference>
<evidence type="ECO:0000256" key="6">
    <source>
        <dbReference type="ARBA" id="ARBA00023274"/>
    </source>
</evidence>
<sequence length="234" mass="27603">MLGSLVMKLSRLSVADATYGYVLRPVPQIAGGLQQQRWKVSRRRKPRWMPIAPSKLFNIIERKPRDPEETQQLDHLYRMYKTEIKSIINYFVGEHKKSIEAADKYSAISIEEVKEQERLLEENEKENQRVAKLRAEWRKKLMEERVEELLKIEADAKREMEERKKQIEEIVRREKEQSATYVTLEKLQDAIEFAVENPVSYNFAIDLEGNVLWEGTPHMQVQFLKPKQESSAEA</sequence>
<evidence type="ECO:0000256" key="2">
    <source>
        <dbReference type="ARBA" id="ARBA00009672"/>
    </source>
</evidence>
<name>A0A2R5LHJ6_9ACAR</name>
<comment type="subcellular location">
    <subcellularLocation>
        <location evidence="1">Mitochondrion</location>
    </subcellularLocation>
</comment>
<dbReference type="InterPro" id="IPR026140">
    <property type="entry name" value="Ribosomal_mS26"/>
</dbReference>
<comment type="similarity">
    <text evidence="2">Belongs to the mitochondrion-specific ribosomal protein mS26 family.</text>
</comment>
<reference evidence="10" key="1">
    <citation type="submission" date="2018-03" db="EMBL/GenBank/DDBJ databases">
        <title>The relapsing fever spirochete Borrelia turicatae persists in the highly oxidative environment of its soft-bodied tick vector.</title>
        <authorList>
            <person name="Bourret T.J."/>
            <person name="Boyle W.K."/>
            <person name="Valenzuela J.G."/>
            <person name="Oliveira F."/>
            <person name="Lopez J.E."/>
        </authorList>
    </citation>
    <scope>NUCLEOTIDE SEQUENCE</scope>
    <source>
        <strain evidence="10">Kansas strain/isolate</strain>
        <tissue evidence="10">Salivary glands</tissue>
    </source>
</reference>
<dbReference type="CTD" id="64949"/>
<evidence type="ECO:0000256" key="7">
    <source>
        <dbReference type="ARBA" id="ARBA00035138"/>
    </source>
</evidence>
<dbReference type="Pfam" id="PF14943">
    <property type="entry name" value="MRP-S26"/>
    <property type="match status" value="1"/>
</dbReference>
<keyword evidence="9" id="KW-0175">Coiled coil</keyword>
<keyword evidence="6" id="KW-0687">Ribonucleoprotein</keyword>
<dbReference type="RefSeq" id="XP_064456568.1">
    <property type="nucleotide sequence ID" value="XM_064600498.1"/>
</dbReference>
<accession>A0A2R5LHJ6</accession>
<dbReference type="PANTHER" id="PTHR21035:SF2">
    <property type="entry name" value="SMALL RIBOSOMAL SUBUNIT PROTEIN MS26"/>
    <property type="match status" value="1"/>
</dbReference>
<protein>
    <recommendedName>
        <fullName evidence="7">Small ribosomal subunit protein mS26</fullName>
    </recommendedName>
    <alternativeName>
        <fullName evidence="8">28S ribosomal protein S26, mitochondrial</fullName>
    </alternativeName>
</protein>
<organism evidence="10">
    <name type="scientific">Ornithodoros turicata</name>
    <dbReference type="NCBI Taxonomy" id="34597"/>
    <lineage>
        <taxon>Eukaryota</taxon>
        <taxon>Metazoa</taxon>
        <taxon>Ecdysozoa</taxon>
        <taxon>Arthropoda</taxon>
        <taxon>Chelicerata</taxon>
        <taxon>Arachnida</taxon>
        <taxon>Acari</taxon>
        <taxon>Parasitiformes</taxon>
        <taxon>Ixodida</taxon>
        <taxon>Ixodoidea</taxon>
        <taxon>Argasidae</taxon>
        <taxon>Ornithodorinae</taxon>
        <taxon>Ornithodoros</taxon>
    </lineage>
</organism>
<dbReference type="GO" id="GO:0005763">
    <property type="term" value="C:mitochondrial small ribosomal subunit"/>
    <property type="evidence" value="ECO:0007669"/>
    <property type="project" value="InterPro"/>
</dbReference>
<dbReference type="EMBL" id="GGLE01004661">
    <property type="protein sequence ID" value="MBY08787.1"/>
    <property type="molecule type" value="Transcribed_RNA"/>
</dbReference>
<dbReference type="AlphaFoldDB" id="A0A2R5LHJ6"/>
<dbReference type="GeneID" id="135367295"/>
<evidence type="ECO:0000313" key="10">
    <source>
        <dbReference type="EMBL" id="MBY08787.1"/>
    </source>
</evidence>
<proteinExistence type="inferred from homology"/>
<feature type="coiled-coil region" evidence="9">
    <location>
        <begin position="110"/>
        <end position="177"/>
    </location>
</feature>
<evidence type="ECO:0000256" key="9">
    <source>
        <dbReference type="SAM" id="Coils"/>
    </source>
</evidence>
<keyword evidence="5" id="KW-0496">Mitochondrion</keyword>
<evidence type="ECO:0000256" key="4">
    <source>
        <dbReference type="ARBA" id="ARBA00022980"/>
    </source>
</evidence>
<keyword evidence="4 10" id="KW-0689">Ribosomal protein</keyword>
<evidence type="ECO:0000256" key="8">
    <source>
        <dbReference type="ARBA" id="ARBA00035344"/>
    </source>
</evidence>
<evidence type="ECO:0000256" key="1">
    <source>
        <dbReference type="ARBA" id="ARBA00004173"/>
    </source>
</evidence>